<gene>
    <name evidence="4" type="ORF">HNW77_03900</name>
</gene>
<dbReference type="Pfam" id="PF00497">
    <property type="entry name" value="SBP_bac_3"/>
    <property type="match status" value="1"/>
</dbReference>
<evidence type="ECO:0000259" key="3">
    <source>
        <dbReference type="SMART" id="SM00062"/>
    </source>
</evidence>
<evidence type="ECO:0000256" key="1">
    <source>
        <dbReference type="ARBA" id="ARBA00022729"/>
    </source>
</evidence>
<evidence type="ECO:0000256" key="2">
    <source>
        <dbReference type="SAM" id="MobiDB-lite"/>
    </source>
</evidence>
<dbReference type="EMBL" id="JABJWC010000006">
    <property type="protein sequence ID" value="NPC65560.1"/>
    <property type="molecule type" value="Genomic_DNA"/>
</dbReference>
<protein>
    <submittedName>
        <fullName evidence="4">Amino acid ABC transporter substrate-binding protein</fullName>
    </submittedName>
</protein>
<organism evidence="4 5">
    <name type="scientific">Komagataeibacter melomenusus</name>
    <dbReference type="NCBI Taxonomy" id="2766578"/>
    <lineage>
        <taxon>Bacteria</taxon>
        <taxon>Pseudomonadati</taxon>
        <taxon>Pseudomonadota</taxon>
        <taxon>Alphaproteobacteria</taxon>
        <taxon>Acetobacterales</taxon>
        <taxon>Acetobacteraceae</taxon>
        <taxon>Komagataeibacter</taxon>
    </lineage>
</organism>
<feature type="region of interest" description="Disordered" evidence="2">
    <location>
        <begin position="1"/>
        <end position="35"/>
    </location>
</feature>
<reference evidence="4 5" key="1">
    <citation type="journal article" date="2020" name="Microorganisms">
        <title>Description of Komagataeibacter melaceti sp. nov. and Komagataeibacter melomenusus sp. nov. Isolated from Apple Cider Vinegar.</title>
        <authorList>
            <person name="Maric L."/>
            <person name="Cleenwerck I."/>
            <person name="Accetto T."/>
            <person name="Vandamme P."/>
            <person name="Trcek J."/>
        </authorList>
    </citation>
    <scope>NUCLEOTIDE SEQUENCE [LARGE SCALE GENOMIC DNA]</scope>
    <source>
        <strain evidence="4 5">AV436</strain>
    </source>
</reference>
<dbReference type="Proteomes" id="UP000623090">
    <property type="component" value="Unassembled WGS sequence"/>
</dbReference>
<comment type="caution">
    <text evidence="4">The sequence shown here is derived from an EMBL/GenBank/DDBJ whole genome shotgun (WGS) entry which is preliminary data.</text>
</comment>
<evidence type="ECO:0000313" key="5">
    <source>
        <dbReference type="Proteomes" id="UP000623090"/>
    </source>
</evidence>
<dbReference type="CDD" id="cd13530">
    <property type="entry name" value="PBP2_peptides_like"/>
    <property type="match status" value="1"/>
</dbReference>
<proteinExistence type="predicted"/>
<keyword evidence="5" id="KW-1185">Reference proteome</keyword>
<feature type="compositionally biased region" description="Low complexity" evidence="2">
    <location>
        <begin position="16"/>
        <end position="30"/>
    </location>
</feature>
<dbReference type="RefSeq" id="WP_172155574.1">
    <property type="nucleotide sequence ID" value="NZ_JABJWC010000006.1"/>
</dbReference>
<dbReference type="Gene3D" id="3.40.190.10">
    <property type="entry name" value="Periplasmic binding protein-like II"/>
    <property type="match status" value="2"/>
</dbReference>
<dbReference type="PANTHER" id="PTHR35936">
    <property type="entry name" value="MEMBRANE-BOUND LYTIC MUREIN TRANSGLYCOSYLASE F"/>
    <property type="match status" value="1"/>
</dbReference>
<keyword evidence="1" id="KW-0732">Signal</keyword>
<dbReference type="InterPro" id="IPR001638">
    <property type="entry name" value="Solute-binding_3/MltF_N"/>
</dbReference>
<accession>A0ABX2ABF7</accession>
<name>A0ABX2ABF7_9PROT</name>
<dbReference type="SUPFAM" id="SSF53850">
    <property type="entry name" value="Periplasmic binding protein-like II"/>
    <property type="match status" value="1"/>
</dbReference>
<evidence type="ECO:0000313" key="4">
    <source>
        <dbReference type="EMBL" id="NPC65560.1"/>
    </source>
</evidence>
<dbReference type="SMART" id="SM00062">
    <property type="entry name" value="PBPb"/>
    <property type="match status" value="1"/>
</dbReference>
<feature type="domain" description="Solute-binding protein family 3/N-terminal" evidence="3">
    <location>
        <begin position="24"/>
        <end position="244"/>
    </location>
</feature>
<sequence length="253" mass="26813">MRSTGPPPHGRVKRNSPPCAAVGSSGSGPPARRPPYTGIDFANNLTGYDIDWGNLIGKGLGLRVEWAKIDFRGLMIALQSGQVDALMSGIRITPERTQSFTFSRPYAYDETVAVVGSADTSIHDFAGIAGHQIAVVAGSYQEQVARAIPGATSVMALPSAGDVFMSLRTGHADVAVLGMSAISYYRKSGHDDFKVVATGAQATPQGVVFRKGADDLKAAVDAIIDEKIRDGTYARLYTQYFGIAPPPVDGMQH</sequence>